<reference evidence="2 3" key="1">
    <citation type="submission" date="2021-08" db="EMBL/GenBank/DDBJ databases">
        <title>Whole genome sequence of novel Actinomyces species strain MAS-1.</title>
        <authorList>
            <person name="Saito M."/>
            <person name="Kuwahara N."/>
            <person name="Takizawa T."/>
            <person name="Gotouda H."/>
            <person name="Ochiai T."/>
        </authorList>
    </citation>
    <scope>NUCLEOTIDE SEQUENCE [LARGE SCALE GENOMIC DNA]</scope>
    <source>
        <strain evidence="2 3">MAS-1</strain>
    </source>
</reference>
<feature type="compositionally biased region" description="Low complexity" evidence="1">
    <location>
        <begin position="24"/>
        <end position="40"/>
    </location>
</feature>
<proteinExistence type="predicted"/>
<gene>
    <name evidence="2" type="ORF">MANAM107_17430</name>
</gene>
<feature type="region of interest" description="Disordered" evidence="1">
    <location>
        <begin position="21"/>
        <end position="75"/>
    </location>
</feature>
<sequence>MLDMRAFLSDTVNEWCGTAGSEAGIGAPDPGDAAAASGRSSRIERDSSAAAQRRRAAGGDSGMTTTAIPIRTREA</sequence>
<dbReference type="EMBL" id="AP025017">
    <property type="protein sequence ID" value="BDA64909.1"/>
    <property type="molecule type" value="Genomic_DNA"/>
</dbReference>
<organism evidence="2 3">
    <name type="scientific">Actinomyces capricornis</name>
    <dbReference type="NCBI Taxonomy" id="2755559"/>
    <lineage>
        <taxon>Bacteria</taxon>
        <taxon>Bacillati</taxon>
        <taxon>Actinomycetota</taxon>
        <taxon>Actinomycetes</taxon>
        <taxon>Actinomycetales</taxon>
        <taxon>Actinomycetaceae</taxon>
        <taxon>Actinomyces</taxon>
    </lineage>
</organism>
<keyword evidence="3" id="KW-1185">Reference proteome</keyword>
<evidence type="ECO:0000313" key="2">
    <source>
        <dbReference type="EMBL" id="BDA64909.1"/>
    </source>
</evidence>
<evidence type="ECO:0000313" key="3">
    <source>
        <dbReference type="Proteomes" id="UP000824496"/>
    </source>
</evidence>
<name>A0ABM7UMM1_9ACTO</name>
<dbReference type="Proteomes" id="UP000824496">
    <property type="component" value="Chromosome"/>
</dbReference>
<accession>A0ABM7UMM1</accession>
<evidence type="ECO:0000256" key="1">
    <source>
        <dbReference type="SAM" id="MobiDB-lite"/>
    </source>
</evidence>
<protein>
    <submittedName>
        <fullName evidence="2">Uncharacterized protein</fullName>
    </submittedName>
</protein>